<organism evidence="2 3">
    <name type="scientific">Klebsormidium nitens</name>
    <name type="common">Green alga</name>
    <name type="synonym">Ulothrix nitens</name>
    <dbReference type="NCBI Taxonomy" id="105231"/>
    <lineage>
        <taxon>Eukaryota</taxon>
        <taxon>Viridiplantae</taxon>
        <taxon>Streptophyta</taxon>
        <taxon>Klebsormidiophyceae</taxon>
        <taxon>Klebsormidiales</taxon>
        <taxon>Klebsormidiaceae</taxon>
        <taxon>Klebsormidium</taxon>
    </lineage>
</organism>
<protein>
    <submittedName>
        <fullName evidence="2">Uncharacterized protein</fullName>
    </submittedName>
</protein>
<name>A0A1Y1HN64_KLENI</name>
<feature type="compositionally biased region" description="Polar residues" evidence="1">
    <location>
        <begin position="212"/>
        <end position="225"/>
    </location>
</feature>
<dbReference type="AlphaFoldDB" id="A0A1Y1HN64"/>
<evidence type="ECO:0000313" key="2">
    <source>
        <dbReference type="EMBL" id="GAQ79162.1"/>
    </source>
</evidence>
<evidence type="ECO:0000256" key="1">
    <source>
        <dbReference type="SAM" id="MobiDB-lite"/>
    </source>
</evidence>
<evidence type="ECO:0000313" key="3">
    <source>
        <dbReference type="Proteomes" id="UP000054558"/>
    </source>
</evidence>
<dbReference type="Proteomes" id="UP000054558">
    <property type="component" value="Unassembled WGS sequence"/>
</dbReference>
<reference evidence="2 3" key="1">
    <citation type="journal article" date="2014" name="Nat. Commun.">
        <title>Klebsormidium flaccidum genome reveals primary factors for plant terrestrial adaptation.</title>
        <authorList>
            <person name="Hori K."/>
            <person name="Maruyama F."/>
            <person name="Fujisawa T."/>
            <person name="Togashi T."/>
            <person name="Yamamoto N."/>
            <person name="Seo M."/>
            <person name="Sato S."/>
            <person name="Yamada T."/>
            <person name="Mori H."/>
            <person name="Tajima N."/>
            <person name="Moriyama T."/>
            <person name="Ikeuchi M."/>
            <person name="Watanabe M."/>
            <person name="Wada H."/>
            <person name="Kobayashi K."/>
            <person name="Saito M."/>
            <person name="Masuda T."/>
            <person name="Sasaki-Sekimoto Y."/>
            <person name="Mashiguchi K."/>
            <person name="Awai K."/>
            <person name="Shimojima M."/>
            <person name="Masuda S."/>
            <person name="Iwai M."/>
            <person name="Nobusawa T."/>
            <person name="Narise T."/>
            <person name="Kondo S."/>
            <person name="Saito H."/>
            <person name="Sato R."/>
            <person name="Murakawa M."/>
            <person name="Ihara Y."/>
            <person name="Oshima-Yamada Y."/>
            <person name="Ohtaka K."/>
            <person name="Satoh M."/>
            <person name="Sonobe K."/>
            <person name="Ishii M."/>
            <person name="Ohtani R."/>
            <person name="Kanamori-Sato M."/>
            <person name="Honoki R."/>
            <person name="Miyazaki D."/>
            <person name="Mochizuki H."/>
            <person name="Umetsu J."/>
            <person name="Higashi K."/>
            <person name="Shibata D."/>
            <person name="Kamiya Y."/>
            <person name="Sato N."/>
            <person name="Nakamura Y."/>
            <person name="Tabata S."/>
            <person name="Ida S."/>
            <person name="Kurokawa K."/>
            <person name="Ohta H."/>
        </authorList>
    </citation>
    <scope>NUCLEOTIDE SEQUENCE [LARGE SCALE GENOMIC DNA]</scope>
    <source>
        <strain evidence="2 3">NIES-2285</strain>
    </source>
</reference>
<gene>
    <name evidence="2" type="ORF">KFL_000250390</name>
</gene>
<dbReference type="EMBL" id="DF236974">
    <property type="protein sequence ID" value="GAQ79162.1"/>
    <property type="molecule type" value="Genomic_DNA"/>
</dbReference>
<accession>A0A1Y1HN64</accession>
<proteinExistence type="predicted"/>
<sequence length="225" mass="24719">MGGQVSVDSSNSDSSTNAIKVPALTRDLQHKQNIILFARAGRDGQGSPLLYGVSFIGGTNWLHVYGPDTLVVDEYSILQVDKDPQDPASLRLWCPAISGSACWLASDSKSQLFFTTKESEETVWRMGGMSMKAASLVNVRKGGPSFMIRVQPILHSWYDRVGLLWEPKDLAPYYLAPTALQGLCPVFERRLVHSARQQRKAAKEGPDGSVQIGGQATQTVRRLKD</sequence>
<feature type="region of interest" description="Disordered" evidence="1">
    <location>
        <begin position="197"/>
        <end position="225"/>
    </location>
</feature>
<keyword evidence="3" id="KW-1185">Reference proteome</keyword>